<reference evidence="1" key="1">
    <citation type="submission" date="2022-02" db="EMBL/GenBank/DDBJ databases">
        <title>Plant Genome Project.</title>
        <authorList>
            <person name="Zhang R.-G."/>
        </authorList>
    </citation>
    <scope>NUCLEOTIDE SEQUENCE</scope>
    <source>
        <strain evidence="1">AT1</strain>
    </source>
</reference>
<dbReference type="Proteomes" id="UP001062846">
    <property type="component" value="Chromosome 13"/>
</dbReference>
<protein>
    <submittedName>
        <fullName evidence="1">Uncharacterized protein</fullName>
    </submittedName>
</protein>
<proteinExistence type="predicted"/>
<evidence type="ECO:0000313" key="1">
    <source>
        <dbReference type="EMBL" id="KAI8524415.1"/>
    </source>
</evidence>
<organism evidence="1 2">
    <name type="scientific">Rhododendron molle</name>
    <name type="common">Chinese azalea</name>
    <name type="synonym">Azalea mollis</name>
    <dbReference type="NCBI Taxonomy" id="49168"/>
    <lineage>
        <taxon>Eukaryota</taxon>
        <taxon>Viridiplantae</taxon>
        <taxon>Streptophyta</taxon>
        <taxon>Embryophyta</taxon>
        <taxon>Tracheophyta</taxon>
        <taxon>Spermatophyta</taxon>
        <taxon>Magnoliopsida</taxon>
        <taxon>eudicotyledons</taxon>
        <taxon>Gunneridae</taxon>
        <taxon>Pentapetalae</taxon>
        <taxon>asterids</taxon>
        <taxon>Ericales</taxon>
        <taxon>Ericaceae</taxon>
        <taxon>Ericoideae</taxon>
        <taxon>Rhodoreae</taxon>
        <taxon>Rhododendron</taxon>
    </lineage>
</organism>
<keyword evidence="2" id="KW-1185">Reference proteome</keyword>
<evidence type="ECO:0000313" key="2">
    <source>
        <dbReference type="Proteomes" id="UP001062846"/>
    </source>
</evidence>
<comment type="caution">
    <text evidence="1">The sequence shown here is derived from an EMBL/GenBank/DDBJ whole genome shotgun (WGS) entry which is preliminary data.</text>
</comment>
<sequence>MVAVMNSLQFIPTPIPPQISSSSSSSSNKGILKRRSTILFTAASVLAPYLQLLHPNSKPSLSSHSAIALQQDELDPVEDRVVQLFQDTSPSVVFIKDLQLAKTPKSSEEVLLIEDENVKVEGTGSGFIWDKFGHIMIMFCLSIMRCCFTIKRLALHVCQVTNYHVVEKLATDRSGLQRCKVFLVDAKGNSFSREAKIVGFDPAYDLAVLKVDVEGSELKPVILGTSRDLHVGQSCFAIGNPYGYEDTLTTGVVSGLGREIPSPNGQAIRGAIQTDAAINSGTGVSSGVNFAIPIDTVVRTIPSLIVYGTPYKDRY</sequence>
<gene>
    <name evidence="1" type="ORF">RHMOL_Rhmol13G0148300</name>
</gene>
<accession>A0ACC0L7A7</accession>
<name>A0ACC0L7A7_RHOML</name>
<dbReference type="EMBL" id="CM046400">
    <property type="protein sequence ID" value="KAI8524415.1"/>
    <property type="molecule type" value="Genomic_DNA"/>
</dbReference>